<proteinExistence type="predicted"/>
<feature type="non-terminal residue" evidence="2">
    <location>
        <position position="135"/>
    </location>
</feature>
<sequence length="135" mass="15222">MSIFPVLVYERVEVREFMALQKANDKGSSQKIVWGSEGSEGSEDNERLTNAESPVLHSIVLLSSKSNSLVSKVRDLICRDSSTAVGEVNLRKPDEHSSFIGEEGIYLGNFLWSRRQKNLQDDEEEVVITEAQNYE</sequence>
<comment type="caution">
    <text evidence="2">The sequence shown here is derived from an EMBL/GenBank/DDBJ whole genome shotgun (WGS) entry which is preliminary data.</text>
</comment>
<accession>A0ABR4C5C5</accession>
<keyword evidence="3" id="KW-1185">Reference proteome</keyword>
<dbReference type="EMBL" id="JAZHXI010000013">
    <property type="protein sequence ID" value="KAL2064870.1"/>
    <property type="molecule type" value="Genomic_DNA"/>
</dbReference>
<evidence type="ECO:0000313" key="2">
    <source>
        <dbReference type="EMBL" id="KAL2064870.1"/>
    </source>
</evidence>
<evidence type="ECO:0000313" key="3">
    <source>
        <dbReference type="Proteomes" id="UP001595075"/>
    </source>
</evidence>
<evidence type="ECO:0000256" key="1">
    <source>
        <dbReference type="SAM" id="MobiDB-lite"/>
    </source>
</evidence>
<gene>
    <name evidence="2" type="ORF">VTL71DRAFT_4010</name>
</gene>
<protein>
    <submittedName>
        <fullName evidence="2">Uncharacterized protein</fullName>
    </submittedName>
</protein>
<organism evidence="2 3">
    <name type="scientific">Oculimacula yallundae</name>
    <dbReference type="NCBI Taxonomy" id="86028"/>
    <lineage>
        <taxon>Eukaryota</taxon>
        <taxon>Fungi</taxon>
        <taxon>Dikarya</taxon>
        <taxon>Ascomycota</taxon>
        <taxon>Pezizomycotina</taxon>
        <taxon>Leotiomycetes</taxon>
        <taxon>Helotiales</taxon>
        <taxon>Ploettnerulaceae</taxon>
        <taxon>Oculimacula</taxon>
    </lineage>
</organism>
<dbReference type="Proteomes" id="UP001595075">
    <property type="component" value="Unassembled WGS sequence"/>
</dbReference>
<reference evidence="2 3" key="1">
    <citation type="journal article" date="2024" name="Commun. Biol.">
        <title>Comparative genomic analysis of thermophilic fungi reveals convergent evolutionary adaptations and gene losses.</title>
        <authorList>
            <person name="Steindorff A.S."/>
            <person name="Aguilar-Pontes M.V."/>
            <person name="Robinson A.J."/>
            <person name="Andreopoulos B."/>
            <person name="LaButti K."/>
            <person name="Kuo A."/>
            <person name="Mondo S."/>
            <person name="Riley R."/>
            <person name="Otillar R."/>
            <person name="Haridas S."/>
            <person name="Lipzen A."/>
            <person name="Grimwood J."/>
            <person name="Schmutz J."/>
            <person name="Clum A."/>
            <person name="Reid I.D."/>
            <person name="Moisan M.C."/>
            <person name="Butler G."/>
            <person name="Nguyen T.T.M."/>
            <person name="Dewar K."/>
            <person name="Conant G."/>
            <person name="Drula E."/>
            <person name="Henrissat B."/>
            <person name="Hansel C."/>
            <person name="Singer S."/>
            <person name="Hutchinson M.I."/>
            <person name="de Vries R.P."/>
            <person name="Natvig D.O."/>
            <person name="Powell A.J."/>
            <person name="Tsang A."/>
            <person name="Grigoriev I.V."/>
        </authorList>
    </citation>
    <scope>NUCLEOTIDE SEQUENCE [LARGE SCALE GENOMIC DNA]</scope>
    <source>
        <strain evidence="2 3">CBS 494.80</strain>
    </source>
</reference>
<name>A0ABR4C5C5_9HELO</name>
<feature type="region of interest" description="Disordered" evidence="1">
    <location>
        <begin position="30"/>
        <end position="50"/>
    </location>
</feature>